<dbReference type="Gene3D" id="3.40.50.300">
    <property type="entry name" value="P-loop containing nucleotide triphosphate hydrolases"/>
    <property type="match status" value="1"/>
</dbReference>
<sequence length="140" mass="14831">MSPMIATVSHPPAGGSGTLPNPYLKLGIHHADPLTSGPKKNQRAEMLVGLAIGMNTQTLGLKSNAELTNLAVDDEHITLIGLGGMGKSSPAKAIINKPPAMEKFADGRVFVTYDSLDPSSITFETHDSFCGSPMHRTCWC</sequence>
<comment type="caution">
    <text evidence="1">The sequence shown here is derived from an EMBL/GenBank/DDBJ whole genome shotgun (WGS) entry which is preliminary data.</text>
</comment>
<dbReference type="AlphaFoldDB" id="A0AAD4HFD0"/>
<accession>A0AAD4HFD0</accession>
<keyword evidence="2" id="KW-1185">Reference proteome</keyword>
<evidence type="ECO:0000313" key="2">
    <source>
        <dbReference type="Proteomes" id="UP001195769"/>
    </source>
</evidence>
<dbReference type="Proteomes" id="UP001195769">
    <property type="component" value="Unassembled WGS sequence"/>
</dbReference>
<gene>
    <name evidence="1" type="ORF">F5891DRAFT_984968</name>
</gene>
<dbReference type="EMBL" id="JABBWK010000079">
    <property type="protein sequence ID" value="KAG1894462.1"/>
    <property type="molecule type" value="Genomic_DNA"/>
</dbReference>
<dbReference type="InterPro" id="IPR027417">
    <property type="entry name" value="P-loop_NTPase"/>
</dbReference>
<evidence type="ECO:0000313" key="1">
    <source>
        <dbReference type="EMBL" id="KAG1894462.1"/>
    </source>
</evidence>
<name>A0AAD4HFD0_9AGAM</name>
<dbReference type="RefSeq" id="XP_041220038.1">
    <property type="nucleotide sequence ID" value="XM_041377524.1"/>
</dbReference>
<protein>
    <submittedName>
        <fullName evidence="1">Uncharacterized protein</fullName>
    </submittedName>
</protein>
<dbReference type="GeneID" id="64671822"/>
<organism evidence="1 2">
    <name type="scientific">Suillus fuscotomentosus</name>
    <dbReference type="NCBI Taxonomy" id="1912939"/>
    <lineage>
        <taxon>Eukaryota</taxon>
        <taxon>Fungi</taxon>
        <taxon>Dikarya</taxon>
        <taxon>Basidiomycota</taxon>
        <taxon>Agaricomycotina</taxon>
        <taxon>Agaricomycetes</taxon>
        <taxon>Agaricomycetidae</taxon>
        <taxon>Boletales</taxon>
        <taxon>Suillineae</taxon>
        <taxon>Suillaceae</taxon>
        <taxon>Suillus</taxon>
    </lineage>
</organism>
<proteinExistence type="predicted"/>
<reference evidence="1" key="1">
    <citation type="journal article" date="2020" name="New Phytol.">
        <title>Comparative genomics reveals dynamic genome evolution in host specialist ectomycorrhizal fungi.</title>
        <authorList>
            <person name="Lofgren L.A."/>
            <person name="Nguyen N.H."/>
            <person name="Vilgalys R."/>
            <person name="Ruytinx J."/>
            <person name="Liao H.L."/>
            <person name="Branco S."/>
            <person name="Kuo A."/>
            <person name="LaButti K."/>
            <person name="Lipzen A."/>
            <person name="Andreopoulos W."/>
            <person name="Pangilinan J."/>
            <person name="Riley R."/>
            <person name="Hundley H."/>
            <person name="Na H."/>
            <person name="Barry K."/>
            <person name="Grigoriev I.V."/>
            <person name="Stajich J.E."/>
            <person name="Kennedy P.G."/>
        </authorList>
    </citation>
    <scope>NUCLEOTIDE SEQUENCE</scope>
    <source>
        <strain evidence="1">FC203</strain>
    </source>
</reference>